<dbReference type="Proteomes" id="UP000554235">
    <property type="component" value="Unassembled WGS sequence"/>
</dbReference>
<keyword evidence="2" id="KW-1185">Reference proteome</keyword>
<sequence>MSSFQQHLSLQLQPGDGIQTPDLTLSYYDLRLDTRVNLAVGCVKSAEQWHSSHLSTSLNIALHPINQVVDYCHAAQTRYGFILTNKELVVIRVSYHRVGTTKKPHAEYKAIPWSAWGQGALTVHLALWFLVMISMNVEHRPIRTSDEVLPLNLWWRAPGNNIGLYRHHLSKHERSSLPPGAQFRMVPPETRELI</sequence>
<reference evidence="1 2" key="1">
    <citation type="submission" date="2020-01" db="EMBL/GenBank/DDBJ databases">
        <title>Identification and distribution of gene clusters putatively required for synthesis of sphingolipid metabolism inhibitors in phylogenetically diverse species of the filamentous fungus Fusarium.</title>
        <authorList>
            <person name="Kim H.-S."/>
            <person name="Busman M."/>
            <person name="Brown D.W."/>
            <person name="Divon H."/>
            <person name="Uhlig S."/>
            <person name="Proctor R.H."/>
        </authorList>
    </citation>
    <scope>NUCLEOTIDE SEQUENCE [LARGE SCALE GENOMIC DNA]</scope>
    <source>
        <strain evidence="1 2">NRRL 20459</strain>
    </source>
</reference>
<dbReference type="AlphaFoldDB" id="A0A8H4LFR6"/>
<dbReference type="OrthoDB" id="4367324at2759"/>
<gene>
    <name evidence="1" type="ORF">FALBO_5970</name>
</gene>
<protein>
    <submittedName>
        <fullName evidence="1">Uncharacterized protein</fullName>
    </submittedName>
</protein>
<proteinExistence type="predicted"/>
<name>A0A8H4LFR6_9HYPO</name>
<dbReference type="EMBL" id="JAADYS010000776">
    <property type="protein sequence ID" value="KAF4467187.1"/>
    <property type="molecule type" value="Genomic_DNA"/>
</dbReference>
<evidence type="ECO:0000313" key="1">
    <source>
        <dbReference type="EMBL" id="KAF4467187.1"/>
    </source>
</evidence>
<comment type="caution">
    <text evidence="1">The sequence shown here is derived from an EMBL/GenBank/DDBJ whole genome shotgun (WGS) entry which is preliminary data.</text>
</comment>
<accession>A0A8H4LFR6</accession>
<evidence type="ECO:0000313" key="2">
    <source>
        <dbReference type="Proteomes" id="UP000554235"/>
    </source>
</evidence>
<organism evidence="1 2">
    <name type="scientific">Fusarium albosuccineum</name>
    <dbReference type="NCBI Taxonomy" id="1237068"/>
    <lineage>
        <taxon>Eukaryota</taxon>
        <taxon>Fungi</taxon>
        <taxon>Dikarya</taxon>
        <taxon>Ascomycota</taxon>
        <taxon>Pezizomycotina</taxon>
        <taxon>Sordariomycetes</taxon>
        <taxon>Hypocreomycetidae</taxon>
        <taxon>Hypocreales</taxon>
        <taxon>Nectriaceae</taxon>
        <taxon>Fusarium</taxon>
        <taxon>Fusarium decemcellulare species complex</taxon>
    </lineage>
</organism>